<dbReference type="PANTHER" id="PTHR45790:SF3">
    <property type="entry name" value="S-ADENOSYL-L-METHIONINE-DEPENDENT UROPORPHYRINOGEN III METHYLTRANSFERASE, CHLOROPLASTIC"/>
    <property type="match status" value="1"/>
</dbReference>
<feature type="domain" description="Tetrapyrrole methylase" evidence="7">
    <location>
        <begin position="354"/>
        <end position="565"/>
    </location>
</feature>
<accession>A0ABX0GSU3</accession>
<dbReference type="InterPro" id="IPR004839">
    <property type="entry name" value="Aminotransferase_I/II_large"/>
</dbReference>
<dbReference type="InterPro" id="IPR014777">
    <property type="entry name" value="4pyrrole_Mease_sub1"/>
</dbReference>
<dbReference type="Pfam" id="PF00155">
    <property type="entry name" value="Aminotran_1_2"/>
    <property type="match status" value="1"/>
</dbReference>
<keyword evidence="5" id="KW-0032">Aminotransferase</keyword>
<evidence type="ECO:0000256" key="3">
    <source>
        <dbReference type="ARBA" id="ARBA00022691"/>
    </source>
</evidence>
<evidence type="ECO:0000313" key="9">
    <source>
        <dbReference type="Proteomes" id="UP000800981"/>
    </source>
</evidence>
<keyword evidence="3" id="KW-0949">S-adenosyl-L-methionine</keyword>
<dbReference type="InterPro" id="IPR015422">
    <property type="entry name" value="PyrdxlP-dep_Trfase_small"/>
</dbReference>
<dbReference type="PANTHER" id="PTHR45790">
    <property type="entry name" value="SIROHEME SYNTHASE-RELATED"/>
    <property type="match status" value="1"/>
</dbReference>
<gene>
    <name evidence="8" type="ORF">G9H71_03100</name>
</gene>
<keyword evidence="2 5" id="KW-0808">Transferase</keyword>
<feature type="domain" description="Aminotransferase class I/classII large" evidence="6">
    <location>
        <begin position="19"/>
        <end position="334"/>
    </location>
</feature>
<comment type="cofactor">
    <cofactor evidence="5">
        <name>pyridoxal 5'-phosphate</name>
        <dbReference type="ChEBI" id="CHEBI:597326"/>
    </cofactor>
</comment>
<dbReference type="Gene3D" id="3.90.1150.10">
    <property type="entry name" value="Aspartate Aminotransferase, domain 1"/>
    <property type="match status" value="1"/>
</dbReference>
<dbReference type="InterPro" id="IPR014776">
    <property type="entry name" value="4pyrrole_Mease_sub2"/>
</dbReference>
<protein>
    <recommendedName>
        <fullName evidence="5">Aminotransferase</fullName>
        <ecNumber evidence="5">2.6.1.-</ecNumber>
    </recommendedName>
</protein>
<reference evidence="8 9" key="1">
    <citation type="submission" date="2020-03" db="EMBL/GenBank/DDBJ databases">
        <title>Two novel Motilibacter sp.</title>
        <authorList>
            <person name="Liu S."/>
        </authorList>
    </citation>
    <scope>NUCLEOTIDE SEQUENCE [LARGE SCALE GENOMIC DNA]</scope>
    <source>
        <strain evidence="8 9">E257</strain>
    </source>
</reference>
<dbReference type="EC" id="2.6.1.-" evidence="5"/>
<evidence type="ECO:0000256" key="2">
    <source>
        <dbReference type="ARBA" id="ARBA00022679"/>
    </source>
</evidence>
<evidence type="ECO:0000256" key="1">
    <source>
        <dbReference type="ARBA" id="ARBA00022603"/>
    </source>
</evidence>
<dbReference type="GO" id="GO:0048472">
    <property type="term" value="F:threonine-phosphate decarboxylase activity"/>
    <property type="evidence" value="ECO:0007669"/>
    <property type="project" value="UniProtKB-EC"/>
</dbReference>
<keyword evidence="8" id="KW-0456">Lyase</keyword>
<dbReference type="SUPFAM" id="SSF53383">
    <property type="entry name" value="PLP-dependent transferases"/>
    <property type="match status" value="1"/>
</dbReference>
<keyword evidence="9" id="KW-1185">Reference proteome</keyword>
<dbReference type="InterPro" id="IPR004838">
    <property type="entry name" value="NHTrfase_class1_PyrdxlP-BS"/>
</dbReference>
<name>A0ABX0GSU3_9ACTN</name>
<dbReference type="SUPFAM" id="SSF53790">
    <property type="entry name" value="Tetrapyrrole methylase"/>
    <property type="match status" value="1"/>
</dbReference>
<dbReference type="InterPro" id="IPR015424">
    <property type="entry name" value="PyrdxlP-dep_Trfase"/>
</dbReference>
<dbReference type="Proteomes" id="UP000800981">
    <property type="component" value="Unassembled WGS sequence"/>
</dbReference>
<dbReference type="Pfam" id="PF00590">
    <property type="entry name" value="TP_methylase"/>
    <property type="match status" value="1"/>
</dbReference>
<dbReference type="InterPro" id="IPR035996">
    <property type="entry name" value="4pyrrol_Methylase_sf"/>
</dbReference>
<comment type="caution">
    <text evidence="8">The sequence shown here is derived from an EMBL/GenBank/DDBJ whole genome shotgun (WGS) entry which is preliminary data.</text>
</comment>
<dbReference type="NCBIfam" id="NF005915">
    <property type="entry name" value="PRK07908.1"/>
    <property type="match status" value="1"/>
</dbReference>
<dbReference type="InterPro" id="IPR015421">
    <property type="entry name" value="PyrdxlP-dep_Trfase_major"/>
</dbReference>
<evidence type="ECO:0000313" key="8">
    <source>
        <dbReference type="EMBL" id="NHC12767.1"/>
    </source>
</evidence>
<dbReference type="Gene3D" id="3.30.950.10">
    <property type="entry name" value="Methyltransferase, Cobalt-precorrin-4 Transmethylase, Domain 2"/>
    <property type="match status" value="1"/>
</dbReference>
<evidence type="ECO:0000259" key="6">
    <source>
        <dbReference type="Pfam" id="PF00155"/>
    </source>
</evidence>
<dbReference type="EMBL" id="JAANNP010000001">
    <property type="protein sequence ID" value="NHC12767.1"/>
    <property type="molecule type" value="Genomic_DNA"/>
</dbReference>
<comment type="similarity">
    <text evidence="5">Belongs to the class-I pyridoxal-phosphate-dependent aminotransferase family.</text>
</comment>
<organism evidence="8 9">
    <name type="scientific">Motilibacter deserti</name>
    <dbReference type="NCBI Taxonomy" id="2714956"/>
    <lineage>
        <taxon>Bacteria</taxon>
        <taxon>Bacillati</taxon>
        <taxon>Actinomycetota</taxon>
        <taxon>Actinomycetes</taxon>
        <taxon>Motilibacterales</taxon>
        <taxon>Motilibacteraceae</taxon>
        <taxon>Motilibacter</taxon>
    </lineage>
</organism>
<dbReference type="InterPro" id="IPR050161">
    <property type="entry name" value="Siro_Cobalamin_biosynth"/>
</dbReference>
<keyword evidence="1" id="KW-0489">Methyltransferase</keyword>
<evidence type="ECO:0000256" key="4">
    <source>
        <dbReference type="ARBA" id="ARBA00023244"/>
    </source>
</evidence>
<evidence type="ECO:0000256" key="5">
    <source>
        <dbReference type="RuleBase" id="RU000481"/>
    </source>
</evidence>
<sequence>MATDVDLHHHGDSDVGPGLVDLAVNVRPDAPPAWLLARLTGALGRLAAYPDQAAARAAVAARHGRSADSVLLTSGAAEAFVLLARTLRPRHAVVVHPQFTEPEAALVAAGHAVERVVLAPPFTLDPALVPDSADLVVVGNPTNPTSVLHPAAGLAALCRPGRVVVLDEAFADAVPGEAESLAGRADLPGLVVVRSLTKTWGLAGLRVGYLLADPGLVTRLQQAQPLWPLSAPALTAAQACSSAEAVAEAGAYAEELVRRREHLLSVLASVPGVDVVPGARGPFLLLRTPRDVRSELRDSGFAVRRGDTFPGLGPEWLRVAVRDPATSDAFVAALHTLLADDVPATGVARPVGSVALVGGGPGDPGLLTVRGLQLLAAADVVVADRLGPTALLDELAPGVEVVDASKTPGGRSVPQEETNARLVELALQGKRVVRLKGGDPYVFARGWEELAACRAAGVPVEVVPGVTSALAAPAAADVPVTHRELAQEFVVVSGHVPPGDPRSTVDWEALARLNGTLVLLMAVDRLRAISAALIAGGRAEDTPVAVVQEGTLVGQRTVRTTLSAAAEDCARAGVRPPAVVVVGGVAGLPGLA</sequence>
<evidence type="ECO:0000259" key="7">
    <source>
        <dbReference type="Pfam" id="PF00590"/>
    </source>
</evidence>
<dbReference type="Gene3D" id="3.40.1010.10">
    <property type="entry name" value="Cobalt-precorrin-4 Transmethylase, Domain 1"/>
    <property type="match status" value="1"/>
</dbReference>
<dbReference type="CDD" id="cd00609">
    <property type="entry name" value="AAT_like"/>
    <property type="match status" value="1"/>
</dbReference>
<dbReference type="NCBIfam" id="NF004790">
    <property type="entry name" value="PRK06136.1"/>
    <property type="match status" value="1"/>
</dbReference>
<dbReference type="InterPro" id="IPR006366">
    <property type="entry name" value="CobA/CysG_C"/>
</dbReference>
<dbReference type="Gene3D" id="3.40.640.10">
    <property type="entry name" value="Type I PLP-dependent aspartate aminotransferase-like (Major domain)"/>
    <property type="match status" value="1"/>
</dbReference>
<dbReference type="CDD" id="cd11642">
    <property type="entry name" value="SUMT"/>
    <property type="match status" value="1"/>
</dbReference>
<dbReference type="InterPro" id="IPR000878">
    <property type="entry name" value="4pyrrol_Mease"/>
</dbReference>
<dbReference type="NCBIfam" id="TIGR01469">
    <property type="entry name" value="cobA_cysG_Cterm"/>
    <property type="match status" value="1"/>
</dbReference>
<proteinExistence type="inferred from homology"/>
<keyword evidence="4" id="KW-0627">Porphyrin biosynthesis</keyword>
<dbReference type="PROSITE" id="PS00105">
    <property type="entry name" value="AA_TRANSFER_CLASS_1"/>
    <property type="match status" value="1"/>
</dbReference>